<feature type="domain" description="HTH CENPB-type" evidence="3">
    <location>
        <begin position="149"/>
        <end position="224"/>
    </location>
</feature>
<feature type="compositionally biased region" description="Pro residues" evidence="2">
    <location>
        <begin position="582"/>
        <end position="591"/>
    </location>
</feature>
<feature type="compositionally biased region" description="Polar residues" evidence="2">
    <location>
        <begin position="363"/>
        <end position="374"/>
    </location>
</feature>
<gene>
    <name evidence="4" type="ORF">BG006_000155</name>
</gene>
<dbReference type="GO" id="GO:0003677">
    <property type="term" value="F:DNA binding"/>
    <property type="evidence" value="ECO:0007669"/>
    <property type="project" value="UniProtKB-KW"/>
</dbReference>
<dbReference type="PROSITE" id="PS51253">
    <property type="entry name" value="HTH_CENPB"/>
    <property type="match status" value="1"/>
</dbReference>
<feature type="compositionally biased region" description="Basic and acidic residues" evidence="2">
    <location>
        <begin position="276"/>
        <end position="292"/>
    </location>
</feature>
<evidence type="ECO:0000313" key="4">
    <source>
        <dbReference type="EMBL" id="KAF9324877.1"/>
    </source>
</evidence>
<organism evidence="4 5">
    <name type="scientific">Podila minutissima</name>
    <dbReference type="NCBI Taxonomy" id="64525"/>
    <lineage>
        <taxon>Eukaryota</taxon>
        <taxon>Fungi</taxon>
        <taxon>Fungi incertae sedis</taxon>
        <taxon>Mucoromycota</taxon>
        <taxon>Mortierellomycotina</taxon>
        <taxon>Mortierellomycetes</taxon>
        <taxon>Mortierellales</taxon>
        <taxon>Mortierellaceae</taxon>
        <taxon>Podila</taxon>
    </lineage>
</organism>
<evidence type="ECO:0000256" key="1">
    <source>
        <dbReference type="ARBA" id="ARBA00023125"/>
    </source>
</evidence>
<evidence type="ECO:0000256" key="2">
    <source>
        <dbReference type="SAM" id="MobiDB-lite"/>
    </source>
</evidence>
<accession>A0A9P5SFC3</accession>
<feature type="compositionally biased region" description="Low complexity" evidence="2">
    <location>
        <begin position="125"/>
        <end position="143"/>
    </location>
</feature>
<evidence type="ECO:0000313" key="5">
    <source>
        <dbReference type="Proteomes" id="UP000696485"/>
    </source>
</evidence>
<feature type="region of interest" description="Disordered" evidence="2">
    <location>
        <begin position="462"/>
        <end position="486"/>
    </location>
</feature>
<feature type="region of interest" description="Disordered" evidence="2">
    <location>
        <begin position="104"/>
        <end position="147"/>
    </location>
</feature>
<feature type="compositionally biased region" description="Acidic residues" evidence="2">
    <location>
        <begin position="307"/>
        <end position="316"/>
    </location>
</feature>
<feature type="compositionally biased region" description="Low complexity" evidence="2">
    <location>
        <begin position="331"/>
        <end position="362"/>
    </location>
</feature>
<comment type="caution">
    <text evidence="4">The sequence shown here is derived from an EMBL/GenBank/DDBJ whole genome shotgun (WGS) entry which is preliminary data.</text>
</comment>
<reference evidence="4" key="1">
    <citation type="journal article" date="2020" name="Fungal Divers.">
        <title>Resolving the Mortierellaceae phylogeny through synthesis of multi-gene phylogenetics and phylogenomics.</title>
        <authorList>
            <person name="Vandepol N."/>
            <person name="Liber J."/>
            <person name="Desiro A."/>
            <person name="Na H."/>
            <person name="Kennedy M."/>
            <person name="Barry K."/>
            <person name="Grigoriev I.V."/>
            <person name="Miller A.N."/>
            <person name="O'Donnell K."/>
            <person name="Stajich J.E."/>
            <person name="Bonito G."/>
        </authorList>
    </citation>
    <scope>NUCLEOTIDE SEQUENCE</scope>
    <source>
        <strain evidence="4">NVP1</strain>
    </source>
</reference>
<dbReference type="AlphaFoldDB" id="A0A9P5SFC3"/>
<feature type="compositionally biased region" description="Basic residues" evidence="2">
    <location>
        <begin position="115"/>
        <end position="124"/>
    </location>
</feature>
<name>A0A9P5SFC3_9FUNG</name>
<feature type="region of interest" description="Disordered" evidence="2">
    <location>
        <begin position="568"/>
        <end position="603"/>
    </location>
</feature>
<feature type="compositionally biased region" description="Polar residues" evidence="2">
    <location>
        <begin position="464"/>
        <end position="478"/>
    </location>
</feature>
<dbReference type="EMBL" id="JAAAUY010001014">
    <property type="protein sequence ID" value="KAF9324877.1"/>
    <property type="molecule type" value="Genomic_DNA"/>
</dbReference>
<protein>
    <recommendedName>
        <fullName evidence="3">HTH CENPB-type domain-containing protein</fullName>
    </recommendedName>
</protein>
<feature type="region of interest" description="Disordered" evidence="2">
    <location>
        <begin position="240"/>
        <end position="374"/>
    </location>
</feature>
<keyword evidence="1" id="KW-0238">DNA-binding</keyword>
<sequence length="664" mass="73105">MGVFGEKHTSLTREQKRQLINHADTHKLRPTEVCDWVLATWGLRIARVTVYSILHKQRASLMAGHRDLYQTMQNSINGAIAAASGSGYGSSSFTNTQVTSQDSCLDPSKFSGRVTKGRSGKRARSISSDLPSLPPIESSPGEGARWEGQLKRVREPASVELDRAMVEFLKSSASVDAHGRRLNDAELQSHALRLARGIPSASRMRCSFGWLRHFKRRLGVQWAADRLGRYRWIVEMDQSIRPSTSSPSSSSTSSPSSSSTSVRVDAGTQATSTDAYKSRRQESVKEDNDLGRRRSYSPCSPESSQLDGEDDDEDDLEYHSSSELFGKESESASSSSIPSKHTRSASTSTSSTTASYSTTFSSQPNSRRSTQDMLGHQASSFALASQTLSPTSLAHPSHSTFLSLHPSTLAHNGQQSPSILDSFPSLFDSLPPLSNSIPTTVSSSQLLLNNSLASNLANPLNLQRDTLNTPDVKTNPSQFGMGVDGGMRKVPSKNEAYDMLQSLLLYYEQDHHYIGEQQTLLLPRWIHQQRQIMHADENDARMMWMRQQSLVQPTLPVPPLIPEVTYSHHRRHAPASSTASPPLSPLSPLPMSPLGSCATTATTSSTGAGLEHFGVSAFPSLTSTIEQQMFFAHQQALQQQFALHQQHQQQRQQQQQQSLVYQNL</sequence>
<keyword evidence="5" id="KW-1185">Reference proteome</keyword>
<evidence type="ECO:0000259" key="3">
    <source>
        <dbReference type="PROSITE" id="PS51253"/>
    </source>
</evidence>
<dbReference type="Proteomes" id="UP000696485">
    <property type="component" value="Unassembled WGS sequence"/>
</dbReference>
<dbReference type="InterPro" id="IPR006600">
    <property type="entry name" value="HTH_CenpB_DNA-bd_dom"/>
</dbReference>
<proteinExistence type="predicted"/>
<dbReference type="Pfam" id="PF03221">
    <property type="entry name" value="HTH_Tnp_Tc5"/>
    <property type="match status" value="1"/>
</dbReference>
<feature type="compositionally biased region" description="Basic and acidic residues" evidence="2">
    <location>
        <begin position="317"/>
        <end position="330"/>
    </location>
</feature>
<feature type="compositionally biased region" description="Low complexity" evidence="2">
    <location>
        <begin position="592"/>
        <end position="603"/>
    </location>
</feature>
<feature type="compositionally biased region" description="Low complexity" evidence="2">
    <location>
        <begin position="242"/>
        <end position="261"/>
    </location>
</feature>